<accession>A0A845M5G3</accession>
<dbReference type="RefSeq" id="WP_161337154.1">
    <property type="nucleotide sequence ID" value="NZ_JBHSDG010000002.1"/>
</dbReference>
<proteinExistence type="predicted"/>
<comment type="caution">
    <text evidence="1">The sequence shown here is derived from an EMBL/GenBank/DDBJ whole genome shotgun (WGS) entry which is preliminary data.</text>
</comment>
<gene>
    <name evidence="1" type="ORF">GQF03_00085</name>
</gene>
<protein>
    <submittedName>
        <fullName evidence="1">Uncharacterized protein</fullName>
    </submittedName>
</protein>
<dbReference type="OrthoDB" id="7370040at2"/>
<organism evidence="1 2">
    <name type="scientific">Sneathiella chungangensis</name>
    <dbReference type="NCBI Taxonomy" id="1418234"/>
    <lineage>
        <taxon>Bacteria</taxon>
        <taxon>Pseudomonadati</taxon>
        <taxon>Pseudomonadota</taxon>
        <taxon>Alphaproteobacteria</taxon>
        <taxon>Sneathiellales</taxon>
        <taxon>Sneathiellaceae</taxon>
        <taxon>Sneathiella</taxon>
    </lineage>
</organism>
<sequence length="145" mass="16623">MEWRKISSGSSRNLTYVTYEYHGEYIHAARIMGTVGKEERFPFIKFALDLNTSENFFSIFDNRDNHDSVITYVQLLYFGDIFREAGIRRVFTVSVTPDDSIAPVNRLMEAVADTKAIHAEAFSTPDYDQARDFIMSRITKVTSGT</sequence>
<reference evidence="1 2" key="1">
    <citation type="journal article" date="2014" name="Int. J. Syst. Evol. Microbiol.">
        <title>Sneathiella chungangensis sp. nov., isolated from a marine sand, and emended description of the genus Sneathiella.</title>
        <authorList>
            <person name="Siamphan C."/>
            <person name="Kim H."/>
            <person name="Lee J.S."/>
            <person name="Kim W."/>
        </authorList>
    </citation>
    <scope>NUCLEOTIDE SEQUENCE [LARGE SCALE GENOMIC DNA]</scope>
    <source>
        <strain evidence="1 2">KCTC 32476</strain>
    </source>
</reference>
<evidence type="ECO:0000313" key="2">
    <source>
        <dbReference type="Proteomes" id="UP000445696"/>
    </source>
</evidence>
<name>A0A845M5G3_9PROT</name>
<evidence type="ECO:0000313" key="1">
    <source>
        <dbReference type="EMBL" id="MZR20723.1"/>
    </source>
</evidence>
<dbReference type="AlphaFoldDB" id="A0A845M5G3"/>
<keyword evidence="2" id="KW-1185">Reference proteome</keyword>
<dbReference type="EMBL" id="WTVA01000001">
    <property type="protein sequence ID" value="MZR20723.1"/>
    <property type="molecule type" value="Genomic_DNA"/>
</dbReference>
<dbReference type="Proteomes" id="UP000445696">
    <property type="component" value="Unassembled WGS sequence"/>
</dbReference>